<dbReference type="InterPro" id="IPR001841">
    <property type="entry name" value="Znf_RING"/>
</dbReference>
<evidence type="ECO:0000256" key="3">
    <source>
        <dbReference type="ARBA" id="ARBA00022771"/>
    </source>
</evidence>
<dbReference type="GO" id="GO:0008094">
    <property type="term" value="F:ATP-dependent activity, acting on DNA"/>
    <property type="evidence" value="ECO:0007669"/>
    <property type="project" value="TreeGrafter"/>
</dbReference>
<evidence type="ECO:0000256" key="1">
    <source>
        <dbReference type="ARBA" id="ARBA00022723"/>
    </source>
</evidence>
<dbReference type="GeneID" id="25915948"/>
<dbReference type="GO" id="GO:0008270">
    <property type="term" value="F:zinc ion binding"/>
    <property type="evidence" value="ECO:0007669"/>
    <property type="project" value="UniProtKB-KW"/>
</dbReference>
<accession>A0A0L0F5L3</accession>
<evidence type="ECO:0000256" key="6">
    <source>
        <dbReference type="ARBA" id="ARBA00022833"/>
    </source>
</evidence>
<dbReference type="RefSeq" id="XP_014145909.1">
    <property type="nucleotide sequence ID" value="XM_014290434.1"/>
</dbReference>
<keyword evidence="6" id="KW-0862">Zinc</keyword>
<keyword evidence="2" id="KW-0547">Nucleotide-binding</keyword>
<dbReference type="EMBL" id="KQ247723">
    <property type="protein sequence ID" value="KNC72007.1"/>
    <property type="molecule type" value="Genomic_DNA"/>
</dbReference>
<sequence>RLRQCCDHPLLVLSAPSKDLATMNDFNKFAKQFSKGTTQSVEFVKKTMDALKNDAAPPECPICLDPAEDAVLPPCGHAACRDCLME</sequence>
<evidence type="ECO:0000256" key="4">
    <source>
        <dbReference type="ARBA" id="ARBA00022801"/>
    </source>
</evidence>
<dbReference type="STRING" id="667725.A0A0L0F5L3"/>
<proteinExistence type="predicted"/>
<feature type="non-terminal residue" evidence="10">
    <location>
        <position position="86"/>
    </location>
</feature>
<keyword evidence="3 8" id="KW-0863">Zinc-finger</keyword>
<dbReference type="GO" id="GO:0005634">
    <property type="term" value="C:nucleus"/>
    <property type="evidence" value="ECO:0007669"/>
    <property type="project" value="TreeGrafter"/>
</dbReference>
<keyword evidence="7" id="KW-0067">ATP-binding</keyword>
<keyword evidence="1" id="KW-0479">Metal-binding</keyword>
<name>A0A0L0F5L3_9EUKA</name>
<evidence type="ECO:0000256" key="7">
    <source>
        <dbReference type="ARBA" id="ARBA00022840"/>
    </source>
</evidence>
<dbReference type="GO" id="GO:0005524">
    <property type="term" value="F:ATP binding"/>
    <property type="evidence" value="ECO:0007669"/>
    <property type="project" value="UniProtKB-KW"/>
</dbReference>
<dbReference type="PROSITE" id="PS50089">
    <property type="entry name" value="ZF_RING_2"/>
    <property type="match status" value="1"/>
</dbReference>
<evidence type="ECO:0000313" key="10">
    <source>
        <dbReference type="EMBL" id="KNC72007.1"/>
    </source>
</evidence>
<organism evidence="10 11">
    <name type="scientific">Sphaeroforma arctica JP610</name>
    <dbReference type="NCBI Taxonomy" id="667725"/>
    <lineage>
        <taxon>Eukaryota</taxon>
        <taxon>Ichthyosporea</taxon>
        <taxon>Ichthyophonida</taxon>
        <taxon>Sphaeroforma</taxon>
    </lineage>
</organism>
<keyword evidence="4" id="KW-0378">Hydrolase</keyword>
<dbReference type="OrthoDB" id="6270329at2759"/>
<reference evidence="10 11" key="1">
    <citation type="submission" date="2011-02" db="EMBL/GenBank/DDBJ databases">
        <title>The Genome Sequence of Sphaeroforma arctica JP610.</title>
        <authorList>
            <consortium name="The Broad Institute Genome Sequencing Platform"/>
            <person name="Russ C."/>
            <person name="Cuomo C."/>
            <person name="Young S.K."/>
            <person name="Zeng Q."/>
            <person name="Gargeya S."/>
            <person name="Alvarado L."/>
            <person name="Berlin A."/>
            <person name="Chapman S.B."/>
            <person name="Chen Z."/>
            <person name="Freedman E."/>
            <person name="Gellesch M."/>
            <person name="Goldberg J."/>
            <person name="Griggs A."/>
            <person name="Gujja S."/>
            <person name="Heilman E."/>
            <person name="Heiman D."/>
            <person name="Howarth C."/>
            <person name="Mehta T."/>
            <person name="Neiman D."/>
            <person name="Pearson M."/>
            <person name="Roberts A."/>
            <person name="Saif S."/>
            <person name="Shea T."/>
            <person name="Shenoy N."/>
            <person name="Sisk P."/>
            <person name="Stolte C."/>
            <person name="Sykes S."/>
            <person name="White J."/>
            <person name="Yandava C."/>
            <person name="Burger G."/>
            <person name="Gray M.W."/>
            <person name="Holland P.W.H."/>
            <person name="King N."/>
            <person name="Lang F.B.F."/>
            <person name="Roger A.J."/>
            <person name="Ruiz-Trillo I."/>
            <person name="Haas B."/>
            <person name="Nusbaum C."/>
            <person name="Birren B."/>
        </authorList>
    </citation>
    <scope>NUCLEOTIDE SEQUENCE [LARGE SCALE GENOMIC DNA]</scope>
    <source>
        <strain evidence="10 11">JP610</strain>
    </source>
</reference>
<keyword evidence="11" id="KW-1185">Reference proteome</keyword>
<dbReference type="eggNOG" id="KOG1001">
    <property type="taxonomic scope" value="Eukaryota"/>
</dbReference>
<dbReference type="PANTHER" id="PTHR45626">
    <property type="entry name" value="TRANSCRIPTION TERMINATION FACTOR 2-RELATED"/>
    <property type="match status" value="1"/>
</dbReference>
<dbReference type="AlphaFoldDB" id="A0A0L0F5L3"/>
<dbReference type="GO" id="GO:0016787">
    <property type="term" value="F:hydrolase activity"/>
    <property type="evidence" value="ECO:0007669"/>
    <property type="project" value="UniProtKB-KW"/>
</dbReference>
<evidence type="ECO:0000259" key="9">
    <source>
        <dbReference type="PROSITE" id="PS50089"/>
    </source>
</evidence>
<dbReference type="GO" id="GO:0004386">
    <property type="term" value="F:helicase activity"/>
    <property type="evidence" value="ECO:0007669"/>
    <property type="project" value="UniProtKB-KW"/>
</dbReference>
<evidence type="ECO:0000256" key="2">
    <source>
        <dbReference type="ARBA" id="ARBA00022741"/>
    </source>
</evidence>
<dbReference type="GO" id="GO:0006281">
    <property type="term" value="P:DNA repair"/>
    <property type="evidence" value="ECO:0007669"/>
    <property type="project" value="TreeGrafter"/>
</dbReference>
<dbReference type="Proteomes" id="UP000054560">
    <property type="component" value="Unassembled WGS sequence"/>
</dbReference>
<feature type="domain" description="RING-type" evidence="9">
    <location>
        <begin position="60"/>
        <end position="86"/>
    </location>
</feature>
<dbReference type="InterPro" id="IPR027370">
    <property type="entry name" value="Znf-RING_euk"/>
</dbReference>
<gene>
    <name evidence="10" type="ORF">SARC_15444</name>
</gene>
<dbReference type="InterPro" id="IPR050628">
    <property type="entry name" value="SNF2_RAD54_helicase_TF"/>
</dbReference>
<dbReference type="Pfam" id="PF13445">
    <property type="entry name" value="zf-RING_UBOX"/>
    <property type="match status" value="1"/>
</dbReference>
<evidence type="ECO:0000313" key="11">
    <source>
        <dbReference type="Proteomes" id="UP000054560"/>
    </source>
</evidence>
<dbReference type="SUPFAM" id="SSF57850">
    <property type="entry name" value="RING/U-box"/>
    <property type="match status" value="1"/>
</dbReference>
<feature type="non-terminal residue" evidence="10">
    <location>
        <position position="1"/>
    </location>
</feature>
<dbReference type="InterPro" id="IPR013083">
    <property type="entry name" value="Znf_RING/FYVE/PHD"/>
</dbReference>
<evidence type="ECO:0000256" key="5">
    <source>
        <dbReference type="ARBA" id="ARBA00022806"/>
    </source>
</evidence>
<keyword evidence="5" id="KW-0347">Helicase</keyword>
<dbReference type="Gene3D" id="3.30.40.10">
    <property type="entry name" value="Zinc/RING finger domain, C3HC4 (zinc finger)"/>
    <property type="match status" value="1"/>
</dbReference>
<dbReference type="PANTHER" id="PTHR45626:SF22">
    <property type="entry name" value="DNA REPAIR PROTEIN RAD5"/>
    <property type="match status" value="1"/>
</dbReference>
<evidence type="ECO:0000256" key="8">
    <source>
        <dbReference type="PROSITE-ProRule" id="PRU00175"/>
    </source>
</evidence>
<protein>
    <recommendedName>
        <fullName evidence="9">RING-type domain-containing protein</fullName>
    </recommendedName>
</protein>